<accession>A0A7Y7YK19</accession>
<dbReference type="GO" id="GO:0016787">
    <property type="term" value="F:hydrolase activity"/>
    <property type="evidence" value="ECO:0007669"/>
    <property type="project" value="UniProtKB-KW"/>
</dbReference>
<organism evidence="10 11">
    <name type="scientific">Pseudomonas gingeri</name>
    <dbReference type="NCBI Taxonomy" id="117681"/>
    <lineage>
        <taxon>Bacteria</taxon>
        <taxon>Pseudomonadati</taxon>
        <taxon>Pseudomonadota</taxon>
        <taxon>Gammaproteobacteria</taxon>
        <taxon>Pseudomonadales</taxon>
        <taxon>Pseudomonadaceae</taxon>
        <taxon>Pseudomonas</taxon>
    </lineage>
</organism>
<evidence type="ECO:0000259" key="9">
    <source>
        <dbReference type="Pfam" id="PF04830"/>
    </source>
</evidence>
<dbReference type="Pfam" id="PF05594">
    <property type="entry name" value="Fil_haemagg"/>
    <property type="match status" value="18"/>
</dbReference>
<keyword evidence="2" id="KW-0929">Antimicrobial</keyword>
<protein>
    <submittedName>
        <fullName evidence="10">DUF637 domain-containing protein</fullName>
    </submittedName>
</protein>
<feature type="domain" description="DUF637" evidence="9">
    <location>
        <begin position="2398"/>
        <end position="2580"/>
    </location>
</feature>
<dbReference type="Pfam" id="PF13332">
    <property type="entry name" value="Fil_haemagg_2"/>
    <property type="match status" value="2"/>
</dbReference>
<dbReference type="InterPro" id="IPR008619">
    <property type="entry name" value="Filamentous_hemagglutn_rpt"/>
</dbReference>
<keyword evidence="7" id="KW-0078">Bacteriocin</keyword>
<dbReference type="Gene3D" id="3.90.540.10">
    <property type="entry name" value="Colicin/pyocin, DNase domain"/>
    <property type="match status" value="1"/>
</dbReference>
<evidence type="ECO:0000256" key="8">
    <source>
        <dbReference type="SAM" id="MobiDB-lite"/>
    </source>
</evidence>
<dbReference type="InterPro" id="IPR010069">
    <property type="entry name" value="CdiA_FHA1_rpt"/>
</dbReference>
<sequence length="2972" mass="306058">MVDTAATGAVNVKADSLEAKGPLYAGTTLDVKTQGDLTSQNNLVAKDRITLTSGGQLTNNGIIEAGVNADNTRNVEGDISITAQQLNNAGKNIIASRDLNVTATQTLNNQGGTLSGQRQTTVTADTLDNQNKGRVFSAARLNLTADTVLNGQGGLINSTVQLTATLGHLNNNDGEVSSQDSSTLVLGSMDNLTGLVMAENFLDISASGRVNNQGGRLGSNHTFTFKGQALDNTAKGRITAQQKLELTATHLDNSDGALITNGALTLSVDTVDNAKGRISSKDDLTAAVTTFNQQDGALLTEGNLSLTGSSLDNRNTGLVSAKKQLTLNVDSIDNRAGEISSVQAVNLSGQTLNNSEGGKVLSDTALGLKVAQVINQSLGQLVSQGSTTLTGSSLDNSGGKLSAQSGLVITLDGALTNQLGGLISSEGALTAHAGSLDNSGGSFSTAGQLNITTDGALINQGGRLVTDSGIDLRSNRLDNRQGGTISGKGPVSINTGDFDNSHSGFLSSGDRLDLTTAQLTNQNGGRIGAAKALNASVTGLDQQGGQLQGDTSVSLDLNHGQLNNQGGLINAPLLVLNNLKGVNNQDGEISSAQAFTLAADSLNNDTGKLLSNQALTLHIDQAMTSLKGMIAAAALDVHAGSLDNSGGTLTSRAGLDLTVDGQLSNRNQGLINASNGLSLNSASLDNQGGSLLGSAIAIDFGAATGDLNNAGGHITTAGNLTVAHLRDLNNQGGEFTSTQSLKLKGRALDNSHGGKLISTNLLDLTADSLINQDGGLFSGWEGVTLTGGNLDNRNSGTVSSRNGNVDVTLDGALLNGNAGALVSQKVLTVNAASLDNSNKGILSSAQGQTLTVSGLLNNATGGSIDSGAVLTLKAMALNNGGTINAQQALAFTGTHLDNSNGVLTGAAGVTLDLLGTLTNTNGTLGANDKLSVDAVGAVLNDKGGLIASRNGDLQLKAASLGNAKGSLQGKGAVDLDVSGDIDSQSGKIIAQDGDLFIKAANLDSRGGVLSSIKGAFEAHVVGVLKNGYDLDNNQQGGLIQAQRLSLTAFGGIDNYGGRIAAQAGDTVIDTGAGNVDNRNGIVESSSNLSVAAAGVDNQRGQLRALGTTGKTEFQIGGLFDNRNGQLETANSDLILNATGFQNQGGSLLHLGNGTLDIATANVLNAGGSLVTRGDLTLVADSWTNSSIIQAGRLTLNIGTLIQVAGAQLLASTRLSGTGGNWNNDGLITSDGSAGLNLTGSYSGNGRYSSLGTLGLNTATVSLGSNASIAGGADTTINVAGLLGNYGRITSAAGMTVTAGGVNNYGTLGSTGNLRLTTANLLNEKGLIFSGGDMALRADTFTNRYADVYSFGNLGIAKDDSNGLSTSINNISSSIESGGDLSLSAAHIENRKDVFEATGGMVSAYIGIRCYSCSGFVPVVGHQEDGYLVWVQNYKSQIIQDSASASMAAGGNFQANGQEFLNSASTVSAGNDLTLNLQTFTNQGASVGDYSVRRSFLPNADLRNMNFWVSVMNYDAANDPSVSYFQGLPSLRAWNANNDESPFRIVSKPGGREGDPYTSFGIVHVDGTPDVRSVSPAHYNPNGPFAEAPAAVQNAAFFENTLTYNSPSTYSNAVVQAGGAVNITATQNLTNSVIREGVMIDGVASRVGSTQVGNSTPTLVNINRQLPPDLAQQQVNPLTLPGFSLPAGQNGLFRLSDAASSAPTDQGPQSWTLGGTSLSAAQRQQIQPTAQLTAVALSDNTQTGSTGPVPLARVQGLPSTSGQSRPQKYLIETNPAFADLKQFVSSDYLLSRLGYNDEDSTKRLGDGFYEQKLIQQAVVARTGQRFIDGQTSDESLFKYLMDNAVSSKQQLNLSVGVSLTSEQVAALTHDIVWMEKQVVNGEEVLVPVLYLAQANNRLAPNGALIQGSDVNLIAGANLENSGTLRASNNLALSAGNDLVNAGLAEAGNRLDVLSINNVVNKAGGIIAGRDVSLTSVGGDVVNERTVNTFTNTINGYLYRNDVADSAARIEAANDLSLNAARDVNNNGGVLKSGGDTSIKAGRDVNIVSAEQHDSTMIGRVKSNSVNQYGSDVDVGRDLKVQAGRDLAVVGSSIDAKRDITMDAVENLTVSSAANESHADYKSKKLTIQEDHVKQIMSSLTAGGDVTLNAGKDMALVSSRIKAGDEARLTATGELNVLAAQDSDYSLYDRKKKGSFGSKQTKRDEVTKVTNIGSVIQTGGDLTLKSGGDQRYQVAKLESGNDLTIDSGGAITFEGVKDLDQESHEKSSSSLAWMSMKGKGHTDETFRQSQMVAKGQLTIKAVDGLKIDIKQVNQQTVSQAVDAMVAADPSLAWLKKAEAQGNVDWRRVEEIHQSFKYEHSGLGAGAQLILAILLAAVTGGAGAALVGAAEGSLTAAIANVAFVSLETTAANSAISNKGNLGAVVKDTFSSDSLKSAAIAGLTAGFTQGVIDPKLGGTTKPFNSLTKGFDLGTLSGIGGFAIHAAAQGVAAGVIKTAISGGSLGQNLQQGLVTQAGNVVAATAFNFVGSYAQEHWQAAHDANDTTGMALWKEGGVARTAMHAFFGGAVSSATGGDFTSGAVAAGASQAMAGVLNETFDKQPDLRQAFSQIVGLTASGLAGGDVDKASWVAQMADGYNRQLHQKETLALEKLQAEDPDNALRLKAAACALVHCSASVPPEDPRYSDIVELERYGAGFKNEQKALVATGAFDEYGAWDKANDDLLRNDESVQRAGAAQRAVLGAAGAVGGFGTAVATTPACITGAGCALPILSGLGGLASFDAGWTATGELFAPYDYTQGDKVLASFSSDTYPGDVNPMKDYGTAAARAAIEAILFRGASRYANGSGASILVEKVEVKAGTKATGQVDSPPVKAGWKVGDDVYNQTAKGNEPSWSAVRSRFWKNESTAPDAANTYGPENLDRMSKGLAPQRYNADKGGIESMELSHEPVPARDGGKDFVPRWPQDHAAVDPYRKPGY</sequence>
<comment type="caution">
    <text evidence="10">The sequence shown here is derived from an EMBL/GenBank/DDBJ whole genome shotgun (WGS) entry which is preliminary data.</text>
</comment>
<dbReference type="InterPro" id="IPR044925">
    <property type="entry name" value="His-Me_finger_sf"/>
</dbReference>
<dbReference type="SUPFAM" id="SSF54060">
    <property type="entry name" value="His-Me finger endonucleases"/>
    <property type="match status" value="1"/>
</dbReference>
<name>A0A7Y7YK19_9PSED</name>
<dbReference type="Proteomes" id="UP000520592">
    <property type="component" value="Unassembled WGS sequence"/>
</dbReference>
<evidence type="ECO:0000256" key="4">
    <source>
        <dbReference type="ARBA" id="ARBA00022759"/>
    </source>
</evidence>
<keyword evidence="5" id="KW-0378">Hydrolase</keyword>
<dbReference type="NCBIfam" id="TIGR01731">
    <property type="entry name" value="fil_hemag_20aa"/>
    <property type="match status" value="27"/>
</dbReference>
<evidence type="ECO:0000313" key="10">
    <source>
        <dbReference type="EMBL" id="NWC37244.1"/>
    </source>
</evidence>
<gene>
    <name evidence="10" type="ORF">HX876_33345</name>
</gene>
<proteinExistence type="inferred from homology"/>
<comment type="similarity">
    <text evidence="1">Belongs to the colicin/pyosin nuclease family.</text>
</comment>
<evidence type="ECO:0000256" key="7">
    <source>
        <dbReference type="ARBA" id="ARBA00023048"/>
    </source>
</evidence>
<feature type="region of interest" description="Disordered" evidence="8">
    <location>
        <begin position="1740"/>
        <end position="1764"/>
    </location>
</feature>
<evidence type="ECO:0000256" key="1">
    <source>
        <dbReference type="ARBA" id="ARBA00006811"/>
    </source>
</evidence>
<evidence type="ECO:0000313" key="11">
    <source>
        <dbReference type="Proteomes" id="UP000520592"/>
    </source>
</evidence>
<dbReference type="GO" id="GO:0004519">
    <property type="term" value="F:endonuclease activity"/>
    <property type="evidence" value="ECO:0007669"/>
    <property type="project" value="UniProtKB-KW"/>
</dbReference>
<dbReference type="EMBL" id="JACAQD010000060">
    <property type="protein sequence ID" value="NWC37244.1"/>
    <property type="molecule type" value="Genomic_DNA"/>
</dbReference>
<feature type="region of interest" description="Disordered" evidence="8">
    <location>
        <begin position="2941"/>
        <end position="2972"/>
    </location>
</feature>
<dbReference type="GO" id="GO:0031640">
    <property type="term" value="P:killing of cells of another organism"/>
    <property type="evidence" value="ECO:0007669"/>
    <property type="project" value="UniProtKB-KW"/>
</dbReference>
<dbReference type="Pfam" id="PF04830">
    <property type="entry name" value="DUF637"/>
    <property type="match status" value="1"/>
</dbReference>
<evidence type="ECO:0000256" key="2">
    <source>
        <dbReference type="ARBA" id="ARBA00022529"/>
    </source>
</evidence>
<keyword evidence="3" id="KW-0540">Nuclease</keyword>
<keyword evidence="4" id="KW-0255">Endonuclease</keyword>
<dbReference type="InterPro" id="IPR037146">
    <property type="entry name" value="Colicin/pyocin_DNase_dom_sf"/>
</dbReference>
<dbReference type="InterPro" id="IPR006915">
    <property type="entry name" value="DUF637_hemagglutn_put"/>
</dbReference>
<evidence type="ECO:0000256" key="3">
    <source>
        <dbReference type="ARBA" id="ARBA00022722"/>
    </source>
</evidence>
<reference evidence="10 11" key="1">
    <citation type="submission" date="2020-04" db="EMBL/GenBank/DDBJ databases">
        <title>Molecular characterization of pseudomonads from Agaricus bisporus reveal novel blotch 2 pathogens in Western Europe.</title>
        <authorList>
            <person name="Taparia T."/>
            <person name="Krijger M."/>
            <person name="Haynes E."/>
            <person name="Elpinstone J.G."/>
            <person name="Noble R."/>
            <person name="Van Der Wolf J."/>
        </authorList>
    </citation>
    <scope>NUCLEOTIDE SEQUENCE [LARGE SCALE GENOMIC DNA]</scope>
    <source>
        <strain evidence="10 11">IPO3737</strain>
    </source>
</reference>
<dbReference type="GO" id="GO:0042742">
    <property type="term" value="P:defense response to bacterium"/>
    <property type="evidence" value="ECO:0007669"/>
    <property type="project" value="UniProtKB-KW"/>
</dbReference>
<evidence type="ECO:0000256" key="5">
    <source>
        <dbReference type="ARBA" id="ARBA00022801"/>
    </source>
</evidence>
<keyword evidence="6" id="KW-0044">Antibiotic</keyword>
<evidence type="ECO:0000256" key="6">
    <source>
        <dbReference type="ARBA" id="ARBA00023022"/>
    </source>
</evidence>
<dbReference type="InterPro" id="IPR025157">
    <property type="entry name" value="Hemagglutinin_rpt"/>
</dbReference>